<reference evidence="2" key="2">
    <citation type="submission" date="2015-01" db="EMBL/GenBank/DDBJ databases">
        <title>Evolutionary Origins and Diversification of the Mycorrhizal Mutualists.</title>
        <authorList>
            <consortium name="DOE Joint Genome Institute"/>
            <consortium name="Mycorrhizal Genomics Consortium"/>
            <person name="Kohler A."/>
            <person name="Kuo A."/>
            <person name="Nagy L.G."/>
            <person name="Floudas D."/>
            <person name="Copeland A."/>
            <person name="Barry K.W."/>
            <person name="Cichocki N."/>
            <person name="Veneault-Fourrey C."/>
            <person name="LaButti K."/>
            <person name="Lindquist E.A."/>
            <person name="Lipzen A."/>
            <person name="Lundell T."/>
            <person name="Morin E."/>
            <person name="Murat C."/>
            <person name="Riley R."/>
            <person name="Ohm R."/>
            <person name="Sun H."/>
            <person name="Tunlid A."/>
            <person name="Henrissat B."/>
            <person name="Grigoriev I.V."/>
            <person name="Hibbett D.S."/>
            <person name="Martin F."/>
        </authorList>
    </citation>
    <scope>NUCLEOTIDE SEQUENCE [LARGE SCALE GENOMIC DNA]</scope>
    <source>
        <strain evidence="2">h7</strain>
    </source>
</reference>
<dbReference type="EMBL" id="KN831782">
    <property type="protein sequence ID" value="KIM40794.1"/>
    <property type="molecule type" value="Genomic_DNA"/>
</dbReference>
<evidence type="ECO:0000313" key="2">
    <source>
        <dbReference type="Proteomes" id="UP000053424"/>
    </source>
</evidence>
<sequence length="61" mass="7001">MESGLSIARSCFQVVKTTYLVQEPDKSVPSSAYALRHLHPPGVLDNSLGWYKLWITLRKRR</sequence>
<protein>
    <submittedName>
        <fullName evidence="1">Uncharacterized protein</fullName>
    </submittedName>
</protein>
<dbReference type="HOGENOM" id="CLU_2922843_0_0_1"/>
<dbReference type="AlphaFoldDB" id="A0A0C3C9A1"/>
<gene>
    <name evidence="1" type="ORF">M413DRAFT_168176</name>
</gene>
<organism evidence="1 2">
    <name type="scientific">Hebeloma cylindrosporum</name>
    <dbReference type="NCBI Taxonomy" id="76867"/>
    <lineage>
        <taxon>Eukaryota</taxon>
        <taxon>Fungi</taxon>
        <taxon>Dikarya</taxon>
        <taxon>Basidiomycota</taxon>
        <taxon>Agaricomycotina</taxon>
        <taxon>Agaricomycetes</taxon>
        <taxon>Agaricomycetidae</taxon>
        <taxon>Agaricales</taxon>
        <taxon>Agaricineae</taxon>
        <taxon>Hymenogastraceae</taxon>
        <taxon>Hebeloma</taxon>
    </lineage>
</organism>
<name>A0A0C3C9A1_HEBCY</name>
<reference evidence="1 2" key="1">
    <citation type="submission" date="2014-04" db="EMBL/GenBank/DDBJ databases">
        <authorList>
            <consortium name="DOE Joint Genome Institute"/>
            <person name="Kuo A."/>
            <person name="Gay G."/>
            <person name="Dore J."/>
            <person name="Kohler A."/>
            <person name="Nagy L.G."/>
            <person name="Floudas D."/>
            <person name="Copeland A."/>
            <person name="Barry K.W."/>
            <person name="Cichocki N."/>
            <person name="Veneault-Fourrey C."/>
            <person name="LaButti K."/>
            <person name="Lindquist E.A."/>
            <person name="Lipzen A."/>
            <person name="Lundell T."/>
            <person name="Morin E."/>
            <person name="Murat C."/>
            <person name="Sun H."/>
            <person name="Tunlid A."/>
            <person name="Henrissat B."/>
            <person name="Grigoriev I.V."/>
            <person name="Hibbett D.S."/>
            <person name="Martin F."/>
            <person name="Nordberg H.P."/>
            <person name="Cantor M.N."/>
            <person name="Hua S.X."/>
        </authorList>
    </citation>
    <scope>NUCLEOTIDE SEQUENCE [LARGE SCALE GENOMIC DNA]</scope>
    <source>
        <strain evidence="2">h7</strain>
    </source>
</reference>
<keyword evidence="2" id="KW-1185">Reference proteome</keyword>
<proteinExistence type="predicted"/>
<evidence type="ECO:0000313" key="1">
    <source>
        <dbReference type="EMBL" id="KIM40794.1"/>
    </source>
</evidence>
<accession>A0A0C3C9A1</accession>
<dbReference type="Proteomes" id="UP000053424">
    <property type="component" value="Unassembled WGS sequence"/>
</dbReference>